<proteinExistence type="predicted"/>
<reference evidence="2" key="1">
    <citation type="submission" date="2021-01" db="EMBL/GenBank/DDBJ databases">
        <title>Caligus Genome Assembly.</title>
        <authorList>
            <person name="Gallardo-Escarate C."/>
        </authorList>
    </citation>
    <scope>NUCLEOTIDE SEQUENCE [LARGE SCALE GENOMIC DNA]</scope>
</reference>
<keyword evidence="2" id="KW-1185">Reference proteome</keyword>
<gene>
    <name evidence="1" type="ORF">FKW44_010897</name>
</gene>
<evidence type="ECO:0000313" key="2">
    <source>
        <dbReference type="Proteomes" id="UP000595437"/>
    </source>
</evidence>
<dbReference type="AlphaFoldDB" id="A0A7T8K8H0"/>
<organism evidence="1 2">
    <name type="scientific">Caligus rogercresseyi</name>
    <name type="common">Sea louse</name>
    <dbReference type="NCBI Taxonomy" id="217165"/>
    <lineage>
        <taxon>Eukaryota</taxon>
        <taxon>Metazoa</taxon>
        <taxon>Ecdysozoa</taxon>
        <taxon>Arthropoda</taxon>
        <taxon>Crustacea</taxon>
        <taxon>Multicrustacea</taxon>
        <taxon>Hexanauplia</taxon>
        <taxon>Copepoda</taxon>
        <taxon>Siphonostomatoida</taxon>
        <taxon>Caligidae</taxon>
        <taxon>Caligus</taxon>
    </lineage>
</organism>
<dbReference type="Proteomes" id="UP000595437">
    <property type="component" value="Chromosome 7"/>
</dbReference>
<accession>A0A7T8K8H0</accession>
<name>A0A7T8K8H0_CALRO</name>
<protein>
    <submittedName>
        <fullName evidence="1">Uncharacterized protein</fullName>
    </submittedName>
</protein>
<sequence>MFEALHTHHPTWQATMSFMTRQNVSEHYNRDIGKAFPAQLVSFRTCFREKSAKESSS</sequence>
<dbReference type="EMBL" id="CP045896">
    <property type="protein sequence ID" value="QQP50034.1"/>
    <property type="molecule type" value="Genomic_DNA"/>
</dbReference>
<evidence type="ECO:0000313" key="1">
    <source>
        <dbReference type="EMBL" id="QQP50034.1"/>
    </source>
</evidence>